<organism evidence="3">
    <name type="scientific">Spathaspora passalidarum (strain NRRL Y-27907 / 11-Y1)</name>
    <dbReference type="NCBI Taxonomy" id="619300"/>
    <lineage>
        <taxon>Eukaryota</taxon>
        <taxon>Fungi</taxon>
        <taxon>Dikarya</taxon>
        <taxon>Ascomycota</taxon>
        <taxon>Saccharomycotina</taxon>
        <taxon>Pichiomycetes</taxon>
        <taxon>Debaryomycetaceae</taxon>
        <taxon>Spathaspora</taxon>
    </lineage>
</organism>
<dbReference type="GeneID" id="18874416"/>
<protein>
    <submittedName>
        <fullName evidence="2">Uncharacterized protein</fullName>
    </submittedName>
</protein>
<evidence type="ECO:0000313" key="3">
    <source>
        <dbReference type="Proteomes" id="UP000000709"/>
    </source>
</evidence>
<dbReference type="HOGENOM" id="CLU_2905614_0_0_1"/>
<dbReference type="InParanoid" id="G3AT00"/>
<feature type="transmembrane region" description="Helical" evidence="1">
    <location>
        <begin position="6"/>
        <end position="23"/>
    </location>
</feature>
<dbReference type="KEGG" id="spaa:SPAPADRAFT_62642"/>
<evidence type="ECO:0000256" key="1">
    <source>
        <dbReference type="SAM" id="Phobius"/>
    </source>
</evidence>
<reference evidence="2 3" key="1">
    <citation type="journal article" date="2011" name="Proc. Natl. Acad. Sci. U.S.A.">
        <title>Comparative genomics of xylose-fermenting fungi for enhanced biofuel production.</title>
        <authorList>
            <person name="Wohlbach D.J."/>
            <person name="Kuo A."/>
            <person name="Sato T.K."/>
            <person name="Potts K.M."/>
            <person name="Salamov A.A."/>
            <person name="LaButti K.M."/>
            <person name="Sun H."/>
            <person name="Clum A."/>
            <person name="Pangilinan J.L."/>
            <person name="Lindquist E.A."/>
            <person name="Lucas S."/>
            <person name="Lapidus A."/>
            <person name="Jin M."/>
            <person name="Gunawan C."/>
            <person name="Balan V."/>
            <person name="Dale B.E."/>
            <person name="Jeffries T.W."/>
            <person name="Zinkel R."/>
            <person name="Barry K.W."/>
            <person name="Grigoriev I.V."/>
            <person name="Gasch A.P."/>
        </authorList>
    </citation>
    <scope>NUCLEOTIDE SEQUENCE [LARGE SCALE GENOMIC DNA]</scope>
    <source>
        <strain evidence="3">NRRL Y-27907 / 11-Y1</strain>
    </source>
</reference>
<proteinExistence type="predicted"/>
<keyword evidence="1" id="KW-0472">Membrane</keyword>
<keyword evidence="3" id="KW-1185">Reference proteome</keyword>
<gene>
    <name evidence="2" type="ORF">SPAPADRAFT_62642</name>
</gene>
<name>G3AT00_SPAPN</name>
<sequence>MLYEIAIFLIISFVLVYVVPLVISKHDVKDVLDDIQEKKHTKPRSSSIKEFADDVLDLHGMS</sequence>
<keyword evidence="1" id="KW-0812">Transmembrane</keyword>
<dbReference type="Proteomes" id="UP000000709">
    <property type="component" value="Unassembled WGS sequence"/>
</dbReference>
<dbReference type="AlphaFoldDB" id="G3AT00"/>
<accession>G3AT00</accession>
<evidence type="ECO:0000313" key="2">
    <source>
        <dbReference type="EMBL" id="EGW30782.1"/>
    </source>
</evidence>
<keyword evidence="1" id="KW-1133">Transmembrane helix</keyword>
<dbReference type="EMBL" id="GL996504">
    <property type="protein sequence ID" value="EGW30782.1"/>
    <property type="molecule type" value="Genomic_DNA"/>
</dbReference>
<dbReference type="RefSeq" id="XP_007376815.1">
    <property type="nucleotide sequence ID" value="XM_007376753.1"/>
</dbReference>